<comment type="caution">
    <text evidence="1">The sequence shown here is derived from an EMBL/GenBank/DDBJ whole genome shotgun (WGS) entry which is preliminary data.</text>
</comment>
<evidence type="ECO:0008006" key="3">
    <source>
        <dbReference type="Google" id="ProtNLM"/>
    </source>
</evidence>
<sequence>MEKIKIFWSVDSETHEILKPQHAEFRGGLYHTPKNALEVEPLLPKQGFAVIAVLNESGKAIGSEYIEDHRGITIYDESDCTKSELVSDLGRIKDGFTLDEPTSEYDERINGTWVTDLSKKYIAEYAQVDATRESLYRSQTDPLENEARRLERSGATVQKLQVCYDRIDELVAKIKADNPWPVNPEV</sequence>
<proteinExistence type="predicted"/>
<protein>
    <recommendedName>
        <fullName evidence="3">Tail fiber assembly protein</fullName>
    </recommendedName>
</protein>
<evidence type="ECO:0000313" key="2">
    <source>
        <dbReference type="Proteomes" id="UP000002817"/>
    </source>
</evidence>
<dbReference type="Proteomes" id="UP000002817">
    <property type="component" value="Unassembled WGS sequence"/>
</dbReference>
<dbReference type="STRING" id="675816.VIA_001508"/>
<dbReference type="EMBL" id="AFWH01000001">
    <property type="protein sequence ID" value="EGU54106.1"/>
    <property type="molecule type" value="Genomic_DNA"/>
</dbReference>
<gene>
    <name evidence="1" type="ORF">VIOR3934_19805</name>
</gene>
<organism evidence="1 2">
    <name type="scientific">Vibrio orientalis CIP 102891 = ATCC 33934</name>
    <dbReference type="NCBI Taxonomy" id="675816"/>
    <lineage>
        <taxon>Bacteria</taxon>
        <taxon>Pseudomonadati</taxon>
        <taxon>Pseudomonadota</taxon>
        <taxon>Gammaproteobacteria</taxon>
        <taxon>Vibrionales</taxon>
        <taxon>Vibrionaceae</taxon>
        <taxon>Vibrio</taxon>
        <taxon>Vibrio oreintalis group</taxon>
    </lineage>
</organism>
<accession>F9SMQ1</accession>
<dbReference type="eggNOG" id="ENOG5032RDR">
    <property type="taxonomic scope" value="Bacteria"/>
</dbReference>
<dbReference type="AlphaFoldDB" id="F9SMQ1"/>
<name>F9SMQ1_VIBOR</name>
<reference evidence="1 2" key="1">
    <citation type="journal article" date="2012" name="Int. J. Syst. Evol. Microbiol.">
        <title>Vibrio caribbeanicus sp. nov., isolated from the marine sponge Scleritoderma cyanea.</title>
        <authorList>
            <person name="Hoffmann M."/>
            <person name="Monday S.R."/>
            <person name="Allard M.W."/>
            <person name="Strain E.A."/>
            <person name="Whittaker P."/>
            <person name="Naum M."/>
            <person name="McCarthy P.J."/>
            <person name="Lopez J.V."/>
            <person name="Fischer M."/>
            <person name="Brown E.W."/>
        </authorList>
    </citation>
    <scope>NUCLEOTIDE SEQUENCE [LARGE SCALE GENOMIC DNA]</scope>
    <source>
        <strain evidence="2">CIP 102891 / ATCC 33934</strain>
    </source>
</reference>
<dbReference type="PATRIC" id="fig|675816.5.peg.187"/>
<evidence type="ECO:0000313" key="1">
    <source>
        <dbReference type="EMBL" id="EGU54106.1"/>
    </source>
</evidence>
<dbReference type="RefSeq" id="WP_004416150.1">
    <property type="nucleotide sequence ID" value="NZ_ACZV01000004.1"/>
</dbReference>
<dbReference type="OrthoDB" id="5814322at2"/>